<comment type="subcellular location">
    <subcellularLocation>
        <location evidence="1">Nucleus</location>
    </subcellularLocation>
</comment>
<dbReference type="Gene3D" id="4.10.240.10">
    <property type="entry name" value="Zn(2)-C6 fungal-type DNA-binding domain"/>
    <property type="match status" value="1"/>
</dbReference>
<feature type="compositionally biased region" description="Low complexity" evidence="3">
    <location>
        <begin position="322"/>
        <end position="334"/>
    </location>
</feature>
<feature type="compositionally biased region" description="Basic and acidic residues" evidence="3">
    <location>
        <begin position="409"/>
        <end position="419"/>
    </location>
</feature>
<dbReference type="CDD" id="cd14686">
    <property type="entry name" value="bZIP"/>
    <property type="match status" value="1"/>
</dbReference>
<feature type="region of interest" description="Disordered" evidence="3">
    <location>
        <begin position="1"/>
        <end position="49"/>
    </location>
</feature>
<feature type="region of interest" description="Disordered" evidence="3">
    <location>
        <begin position="376"/>
        <end position="419"/>
    </location>
</feature>
<evidence type="ECO:0000259" key="4">
    <source>
        <dbReference type="PROSITE" id="PS50048"/>
    </source>
</evidence>
<sequence length="419" mass="45107">MDSPPSELSFSDSTASTTGSVPVMSLAGPTPPPRAGIATATPLAETVPDGPEAFNNKLKRARKHVSCEGCRQRKVKCSRETVCANCRLRGQPCIWTDATPATASEEATLEEQLKEARDEIDRLRSEVARLTAEREAPAPPAPLENSSYSTPRPFPIPNYPLGSVPSYNLPPSSAHDAYSLAYHPFAHFAQQQQYRATYGSDRPAPVTAPNAYYAPRASPPYGSLTSSSSSDYRTFPFAPYTITGYPPALPHQQQPSFVPAPAAFPGSALPDPTTLPTQRPFEPYVPVIASDPYYQSLPGPQQEQQQQQMVTAPQSYGYSRATPTSPTFSPSPQQQHEHQQHHVSALEGVDDGASEYTTPSFLMPLANAAAWQQAQAQLAHGRLHHHGAPPAPTSPTSKPAMMSAQGEQRGGEGAERRGA</sequence>
<protein>
    <recommendedName>
        <fullName evidence="4">Zn(2)-C6 fungal-type domain-containing protein</fullName>
    </recommendedName>
</protein>
<dbReference type="PROSITE" id="PS00463">
    <property type="entry name" value="ZN2_CY6_FUNGAL_1"/>
    <property type="match status" value="1"/>
</dbReference>
<accession>A0AAV5GS96</accession>
<dbReference type="GO" id="GO:0008270">
    <property type="term" value="F:zinc ion binding"/>
    <property type="evidence" value="ECO:0007669"/>
    <property type="project" value="InterPro"/>
</dbReference>
<keyword evidence="2" id="KW-0539">Nucleus</keyword>
<feature type="domain" description="Zn(2)-C6 fungal-type" evidence="4">
    <location>
        <begin position="66"/>
        <end position="95"/>
    </location>
</feature>
<dbReference type="GO" id="GO:0000981">
    <property type="term" value="F:DNA-binding transcription factor activity, RNA polymerase II-specific"/>
    <property type="evidence" value="ECO:0007669"/>
    <property type="project" value="InterPro"/>
</dbReference>
<feature type="region of interest" description="Disordered" evidence="3">
    <location>
        <begin position="292"/>
        <end position="343"/>
    </location>
</feature>
<dbReference type="PANTHER" id="PTHR31001">
    <property type="entry name" value="UNCHARACTERIZED TRANSCRIPTIONAL REGULATORY PROTEIN"/>
    <property type="match status" value="1"/>
</dbReference>
<dbReference type="Proteomes" id="UP001342314">
    <property type="component" value="Unassembled WGS sequence"/>
</dbReference>
<dbReference type="PROSITE" id="PS50048">
    <property type="entry name" value="ZN2_CY6_FUNGAL_2"/>
    <property type="match status" value="1"/>
</dbReference>
<dbReference type="SUPFAM" id="SSF57701">
    <property type="entry name" value="Zn2/Cys6 DNA-binding domain"/>
    <property type="match status" value="1"/>
</dbReference>
<gene>
    <name evidence="5" type="ORF">Rhopal_005857-T1</name>
</gene>
<dbReference type="AlphaFoldDB" id="A0AAV5GS96"/>
<dbReference type="InterPro" id="IPR001138">
    <property type="entry name" value="Zn2Cys6_DnaBD"/>
</dbReference>
<dbReference type="InterPro" id="IPR036864">
    <property type="entry name" value="Zn2-C6_fun-type_DNA-bd_sf"/>
</dbReference>
<evidence type="ECO:0000256" key="1">
    <source>
        <dbReference type="ARBA" id="ARBA00004123"/>
    </source>
</evidence>
<dbReference type="SMART" id="SM00066">
    <property type="entry name" value="GAL4"/>
    <property type="match status" value="1"/>
</dbReference>
<proteinExistence type="predicted"/>
<dbReference type="CDD" id="cd00067">
    <property type="entry name" value="GAL4"/>
    <property type="match status" value="1"/>
</dbReference>
<organism evidence="5 6">
    <name type="scientific">Rhodotorula paludigena</name>
    <dbReference type="NCBI Taxonomy" id="86838"/>
    <lineage>
        <taxon>Eukaryota</taxon>
        <taxon>Fungi</taxon>
        <taxon>Dikarya</taxon>
        <taxon>Basidiomycota</taxon>
        <taxon>Pucciniomycotina</taxon>
        <taxon>Microbotryomycetes</taxon>
        <taxon>Sporidiobolales</taxon>
        <taxon>Sporidiobolaceae</taxon>
        <taxon>Rhodotorula</taxon>
    </lineage>
</organism>
<reference evidence="5 6" key="1">
    <citation type="submission" date="2021-12" db="EMBL/GenBank/DDBJ databases">
        <title>High titer production of polyol ester of fatty acids by Rhodotorula paludigena BS15 towards product separation-free biomass refinery.</title>
        <authorList>
            <person name="Mano J."/>
            <person name="Ono H."/>
            <person name="Tanaka T."/>
            <person name="Naito K."/>
            <person name="Sushida H."/>
            <person name="Ike M."/>
            <person name="Tokuyasu K."/>
            <person name="Kitaoka M."/>
        </authorList>
    </citation>
    <scope>NUCLEOTIDE SEQUENCE [LARGE SCALE GENOMIC DNA]</scope>
    <source>
        <strain evidence="5 6">BS15</strain>
    </source>
</reference>
<evidence type="ECO:0000256" key="3">
    <source>
        <dbReference type="SAM" id="MobiDB-lite"/>
    </source>
</evidence>
<dbReference type="EMBL" id="BQKY01000012">
    <property type="protein sequence ID" value="GJN92819.1"/>
    <property type="molecule type" value="Genomic_DNA"/>
</dbReference>
<comment type="caution">
    <text evidence="5">The sequence shown here is derived from an EMBL/GenBank/DDBJ whole genome shotgun (WGS) entry which is preliminary data.</text>
</comment>
<dbReference type="GO" id="GO:0005634">
    <property type="term" value="C:nucleus"/>
    <property type="evidence" value="ECO:0007669"/>
    <property type="project" value="UniProtKB-SubCell"/>
</dbReference>
<name>A0AAV5GS96_9BASI</name>
<evidence type="ECO:0000313" key="5">
    <source>
        <dbReference type="EMBL" id="GJN92819.1"/>
    </source>
</evidence>
<feature type="compositionally biased region" description="Polar residues" evidence="3">
    <location>
        <begin position="1"/>
        <end position="20"/>
    </location>
</feature>
<feature type="compositionally biased region" description="Low complexity" evidence="3">
    <location>
        <begin position="394"/>
        <end position="407"/>
    </location>
</feature>
<evidence type="ECO:0000256" key="2">
    <source>
        <dbReference type="ARBA" id="ARBA00023242"/>
    </source>
</evidence>
<dbReference type="Pfam" id="PF00172">
    <property type="entry name" value="Zn_clus"/>
    <property type="match status" value="1"/>
</dbReference>
<keyword evidence="6" id="KW-1185">Reference proteome</keyword>
<feature type="region of interest" description="Disordered" evidence="3">
    <location>
        <begin position="130"/>
        <end position="150"/>
    </location>
</feature>
<dbReference type="InterPro" id="IPR050613">
    <property type="entry name" value="Sec_Metabolite_Reg"/>
</dbReference>
<evidence type="ECO:0000313" key="6">
    <source>
        <dbReference type="Proteomes" id="UP001342314"/>
    </source>
</evidence>